<dbReference type="RefSeq" id="WP_323304145.1">
    <property type="nucleotide sequence ID" value="NZ_JAYGHX010000001.1"/>
</dbReference>
<dbReference type="InterPro" id="IPR011551">
    <property type="entry name" value="NTP_PyrPHydrolase_MazG"/>
</dbReference>
<dbReference type="PANTHER" id="PTHR30522">
    <property type="entry name" value="NUCLEOSIDE TRIPHOSPHATE PYROPHOSPHOHYDROLASE"/>
    <property type="match status" value="1"/>
</dbReference>
<gene>
    <name evidence="3" type="primary">mazG</name>
    <name evidence="3" type="ORF">VB738_02000</name>
</gene>
<dbReference type="NCBIfam" id="NF007113">
    <property type="entry name" value="PRK09562.1"/>
    <property type="match status" value="1"/>
</dbReference>
<dbReference type="EC" id="3.6.1.9" evidence="3"/>
<accession>A0ABU5RQJ1</accession>
<name>A0ABU5RQJ1_9CYAN</name>
<sequence>MSGPRPLSASDADGAALEALAELVAIVDRLRDPRDGCPWDLAQTHSTLIPYVIEEAHEVADAIRRGDDDHLAEELGDLLLQVVLHARIAGEAGRFDLAAVARVIAAKLVRRHPHVFDPEAERADDPEAVRRSWEAIKAAERQAPATTSPLSDRLAEKVRGQPALAGAMTISRKAAAAGFEWDAIEGVWAKVQEEMDELREAVASGDRAHAQEELGDVLFTLVNVARWCGLDPEEGLAGTNRRFLDRFSRVEAALGGDLGGRGIAELEGHWQAAKAQIRAEQDPGPTTPPADPAGGGS</sequence>
<comment type="caution">
    <text evidence="3">The sequence shown here is derived from an EMBL/GenBank/DDBJ whole genome shotgun (WGS) entry which is preliminary data.</text>
</comment>
<keyword evidence="3" id="KW-0378">Hydrolase</keyword>
<dbReference type="CDD" id="cd11529">
    <property type="entry name" value="NTP-PPase_MazG_Cterm"/>
    <property type="match status" value="1"/>
</dbReference>
<dbReference type="EMBL" id="JAYGHX010000001">
    <property type="protein sequence ID" value="MEA5390025.1"/>
    <property type="molecule type" value="Genomic_DNA"/>
</dbReference>
<evidence type="ECO:0000313" key="4">
    <source>
        <dbReference type="Proteomes" id="UP001304461"/>
    </source>
</evidence>
<dbReference type="SUPFAM" id="SSF101386">
    <property type="entry name" value="all-alpha NTP pyrophosphatases"/>
    <property type="match status" value="2"/>
</dbReference>
<feature type="region of interest" description="Disordered" evidence="1">
    <location>
        <begin position="273"/>
        <end position="297"/>
    </location>
</feature>
<feature type="domain" description="NTP pyrophosphohydrolase MazG-like" evidence="2">
    <location>
        <begin position="43"/>
        <end position="116"/>
    </location>
</feature>
<dbReference type="Proteomes" id="UP001304461">
    <property type="component" value="Unassembled WGS sequence"/>
</dbReference>
<dbReference type="PANTHER" id="PTHR30522:SF0">
    <property type="entry name" value="NUCLEOSIDE TRIPHOSPHATE PYROPHOSPHOHYDROLASE"/>
    <property type="match status" value="1"/>
</dbReference>
<evidence type="ECO:0000313" key="3">
    <source>
        <dbReference type="EMBL" id="MEA5390025.1"/>
    </source>
</evidence>
<proteinExistence type="predicted"/>
<dbReference type="InterPro" id="IPR048015">
    <property type="entry name" value="NTP-PPase_MazG-like_N"/>
</dbReference>
<dbReference type="Pfam" id="PF03819">
    <property type="entry name" value="MazG"/>
    <property type="match status" value="2"/>
</dbReference>
<reference evidence="3 4" key="1">
    <citation type="submission" date="2023-12" db="EMBL/GenBank/DDBJ databases">
        <title>Baltic Sea Cyanobacteria.</title>
        <authorList>
            <person name="Delbaje E."/>
            <person name="Fewer D.P."/>
            <person name="Shishido T.K."/>
        </authorList>
    </citation>
    <scope>NUCLEOTIDE SEQUENCE [LARGE SCALE GENOMIC DNA]</scope>
    <source>
        <strain evidence="3 4">UHCC 0139</strain>
    </source>
</reference>
<dbReference type="Gene3D" id="1.10.287.1080">
    <property type="entry name" value="MazG-like"/>
    <property type="match status" value="2"/>
</dbReference>
<keyword evidence="4" id="KW-1185">Reference proteome</keyword>
<feature type="domain" description="NTP pyrophosphohydrolase MazG-like" evidence="2">
    <location>
        <begin position="189"/>
        <end position="229"/>
    </location>
</feature>
<evidence type="ECO:0000256" key="1">
    <source>
        <dbReference type="SAM" id="MobiDB-lite"/>
    </source>
</evidence>
<protein>
    <submittedName>
        <fullName evidence="3">Nucleoside triphosphate pyrophosphohydrolase</fullName>
        <ecNumber evidence="3">3.6.1.9</ecNumber>
    </submittedName>
</protein>
<organism evidence="3 4">
    <name type="scientific">Cyanobium gracile UHCC 0139</name>
    <dbReference type="NCBI Taxonomy" id="3110308"/>
    <lineage>
        <taxon>Bacteria</taxon>
        <taxon>Bacillati</taxon>
        <taxon>Cyanobacteriota</taxon>
        <taxon>Cyanophyceae</taxon>
        <taxon>Synechococcales</taxon>
        <taxon>Prochlorococcaceae</taxon>
        <taxon>Cyanobium</taxon>
    </lineage>
</organism>
<dbReference type="CDD" id="cd11528">
    <property type="entry name" value="NTP-PPase_MazG_Nterm"/>
    <property type="match status" value="1"/>
</dbReference>
<dbReference type="InterPro" id="IPR048011">
    <property type="entry name" value="NTP-PPase_MazG-like_C"/>
</dbReference>
<dbReference type="InterPro" id="IPR004518">
    <property type="entry name" value="MazG-like_dom"/>
</dbReference>
<dbReference type="GO" id="GO:0047429">
    <property type="term" value="F:nucleoside triphosphate diphosphatase activity"/>
    <property type="evidence" value="ECO:0007669"/>
    <property type="project" value="UniProtKB-EC"/>
</dbReference>
<evidence type="ECO:0000259" key="2">
    <source>
        <dbReference type="Pfam" id="PF03819"/>
    </source>
</evidence>
<dbReference type="NCBIfam" id="TIGR00444">
    <property type="entry name" value="mazG"/>
    <property type="match status" value="1"/>
</dbReference>